<dbReference type="Pfam" id="PF02878">
    <property type="entry name" value="PGM_PMM_I"/>
    <property type="match status" value="1"/>
</dbReference>
<dbReference type="InterPro" id="IPR050060">
    <property type="entry name" value="Phosphoglucosamine_mutase"/>
</dbReference>
<evidence type="ECO:0000259" key="13">
    <source>
        <dbReference type="Pfam" id="PF02879"/>
    </source>
</evidence>
<dbReference type="GO" id="GO:0005829">
    <property type="term" value="C:cytosol"/>
    <property type="evidence" value="ECO:0007669"/>
    <property type="project" value="TreeGrafter"/>
</dbReference>
<organism evidence="15 16">
    <name type="scientific">Luteimonas gilva</name>
    <dbReference type="NCBI Taxonomy" id="2572684"/>
    <lineage>
        <taxon>Bacteria</taxon>
        <taxon>Pseudomonadati</taxon>
        <taxon>Pseudomonadota</taxon>
        <taxon>Gammaproteobacteria</taxon>
        <taxon>Lysobacterales</taxon>
        <taxon>Lysobacteraceae</taxon>
        <taxon>Luteimonas</taxon>
    </lineage>
</organism>
<dbReference type="Pfam" id="PF02880">
    <property type="entry name" value="PGM_PMM_III"/>
    <property type="match status" value="1"/>
</dbReference>
<comment type="cofactor">
    <cofactor evidence="8">
        <name>Mg(2+)</name>
        <dbReference type="ChEBI" id="CHEBI:18420"/>
    </cofactor>
    <text evidence="8">Binds 1 Mg(2+) ion per subunit.</text>
</comment>
<keyword evidence="4 8" id="KW-0460">Magnesium</keyword>
<evidence type="ECO:0000259" key="14">
    <source>
        <dbReference type="Pfam" id="PF02880"/>
    </source>
</evidence>
<dbReference type="Proteomes" id="UP000308707">
    <property type="component" value="Unassembled WGS sequence"/>
</dbReference>
<comment type="catalytic activity">
    <reaction evidence="8 10">
        <text>alpha-D-glucosamine 1-phosphate = D-glucosamine 6-phosphate</text>
        <dbReference type="Rhea" id="RHEA:23424"/>
        <dbReference type="ChEBI" id="CHEBI:58516"/>
        <dbReference type="ChEBI" id="CHEBI:58725"/>
        <dbReference type="EC" id="5.4.2.10"/>
    </reaction>
</comment>
<feature type="domain" description="Alpha-D-phosphohexomutase alpha/beta/alpha" evidence="14">
    <location>
        <begin position="259"/>
        <end position="366"/>
    </location>
</feature>
<dbReference type="GO" id="GO:0004615">
    <property type="term" value="F:phosphomannomutase activity"/>
    <property type="evidence" value="ECO:0007669"/>
    <property type="project" value="TreeGrafter"/>
</dbReference>
<dbReference type="RefSeq" id="WP_137265790.1">
    <property type="nucleotide sequence ID" value="NZ_SZUA01000001.1"/>
</dbReference>
<dbReference type="FunFam" id="3.30.310.50:FF:000001">
    <property type="entry name" value="Phosphoglucosamine mutase"/>
    <property type="match status" value="1"/>
</dbReference>
<evidence type="ECO:0000256" key="7">
    <source>
        <dbReference type="ARBA" id="ARBA00068193"/>
    </source>
</evidence>
<dbReference type="EC" id="5.4.2.10" evidence="6 8"/>
<keyword evidence="5 8" id="KW-0413">Isomerase</keyword>
<dbReference type="GO" id="GO:0008966">
    <property type="term" value="F:phosphoglucosamine mutase activity"/>
    <property type="evidence" value="ECO:0007669"/>
    <property type="project" value="UniProtKB-UniRule"/>
</dbReference>
<feature type="modified residue" description="Phosphoserine" evidence="8">
    <location>
        <position position="103"/>
    </location>
</feature>
<dbReference type="SUPFAM" id="SSF53738">
    <property type="entry name" value="Phosphoglucomutase, first 3 domains"/>
    <property type="match status" value="3"/>
</dbReference>
<feature type="binding site" description="via phosphate group" evidence="8">
    <location>
        <position position="103"/>
    </location>
    <ligand>
        <name>Mg(2+)</name>
        <dbReference type="ChEBI" id="CHEBI:18420"/>
    </ligand>
</feature>
<dbReference type="Gene3D" id="3.40.120.10">
    <property type="entry name" value="Alpha-D-Glucose-1,6-Bisphosphate, subunit A, domain 3"/>
    <property type="match status" value="3"/>
</dbReference>
<dbReference type="HAMAP" id="MF_01554_B">
    <property type="entry name" value="GlmM_B"/>
    <property type="match status" value="1"/>
</dbReference>
<name>A0A4V5ZR12_9GAMM</name>
<feature type="binding site" evidence="8">
    <location>
        <position position="244"/>
    </location>
    <ligand>
        <name>Mg(2+)</name>
        <dbReference type="ChEBI" id="CHEBI:18420"/>
    </ligand>
</feature>
<dbReference type="InterPro" id="IPR016066">
    <property type="entry name" value="A-D-PHexomutase_CS"/>
</dbReference>
<dbReference type="SUPFAM" id="SSF55957">
    <property type="entry name" value="Phosphoglucomutase, C-terminal domain"/>
    <property type="match status" value="1"/>
</dbReference>
<evidence type="ECO:0000256" key="10">
    <source>
        <dbReference type="RuleBase" id="RU004327"/>
    </source>
</evidence>
<feature type="binding site" evidence="8">
    <location>
        <position position="246"/>
    </location>
    <ligand>
        <name>Mg(2+)</name>
        <dbReference type="ChEBI" id="CHEBI:18420"/>
    </ligand>
</feature>
<sequence length="448" mass="47535">MSRKYFGTDGIRGRVGEGAISADFVLRLGNAYGHALKKSEWRNPQVIIGKDTRISNYMFEAALEAGLVAAGVDVQLMGPMPTPAVAHLTRSLRADGGIVISASHNPHYDNGIKFFSADGEKLDDATESAIEAALEQPFRTVSSEHLGRAVRTRDAIGRYVEHCKNSVPKGFDLSGMRIVVDCANGATYQIGPLVLRELGARVEAIGVEPNGLNINDRVGSTHPEALAARVLETGAELGIAFDGDGDRVLFVDGGGTVCDGDDLLYALACDWQDSGRLQGPVVGTLMTNYGFERALAERGIGFVRAKVGDRYVHQAMVEHGSVLGGEASGHLLCLDRASTGDGIVSALQVLEVLRRRAVSLRDALKGLSKVPQKTVNVRYGNGAKPAEAESVKAALAEAQAAVQGRGRAFLRPSGTEPVVRVTVEADDDALMQRTLDKLAGAVQSAAKH</sequence>
<gene>
    <name evidence="8 15" type="primary">glmM</name>
    <name evidence="15" type="ORF">FCE95_04630</name>
</gene>
<dbReference type="AlphaFoldDB" id="A0A4V5ZR12"/>
<feature type="active site" description="Phosphoserine intermediate" evidence="8">
    <location>
        <position position="103"/>
    </location>
</feature>
<dbReference type="InterPro" id="IPR005841">
    <property type="entry name" value="Alpha-D-phosphohexomutase_SF"/>
</dbReference>
<proteinExistence type="inferred from homology"/>
<evidence type="ECO:0000259" key="11">
    <source>
        <dbReference type="Pfam" id="PF00408"/>
    </source>
</evidence>
<dbReference type="InterPro" id="IPR006352">
    <property type="entry name" value="GlmM_bact"/>
</dbReference>
<feature type="domain" description="Alpha-D-phosphohexomutase alpha/beta/alpha" evidence="12">
    <location>
        <begin position="3"/>
        <end position="136"/>
    </location>
</feature>
<dbReference type="FunFam" id="3.40.120.10:FF:000001">
    <property type="entry name" value="Phosphoglucosamine mutase"/>
    <property type="match status" value="1"/>
</dbReference>
<evidence type="ECO:0000259" key="12">
    <source>
        <dbReference type="Pfam" id="PF02878"/>
    </source>
</evidence>
<evidence type="ECO:0000313" key="16">
    <source>
        <dbReference type="Proteomes" id="UP000308707"/>
    </source>
</evidence>
<dbReference type="PRINTS" id="PR00509">
    <property type="entry name" value="PGMPMM"/>
</dbReference>
<dbReference type="InterPro" id="IPR005845">
    <property type="entry name" value="A-D-PHexomutase_a/b/a-II"/>
</dbReference>
<dbReference type="InterPro" id="IPR016055">
    <property type="entry name" value="A-D-PHexomutase_a/b/a-I/II/III"/>
</dbReference>
<comment type="PTM">
    <text evidence="8">Activated by phosphorylation.</text>
</comment>
<comment type="similarity">
    <text evidence="1 8 9">Belongs to the phosphohexose mutase family.</text>
</comment>
<dbReference type="NCBIfam" id="TIGR01455">
    <property type="entry name" value="glmM"/>
    <property type="match status" value="1"/>
</dbReference>
<protein>
    <recommendedName>
        <fullName evidence="7 8">Phosphoglucosamine mutase</fullName>
        <ecNumber evidence="6 8">5.4.2.10</ecNumber>
    </recommendedName>
</protein>
<comment type="caution">
    <text evidence="15">The sequence shown here is derived from an EMBL/GenBank/DDBJ whole genome shotgun (WGS) entry which is preliminary data.</text>
</comment>
<dbReference type="GO" id="GO:0000287">
    <property type="term" value="F:magnesium ion binding"/>
    <property type="evidence" value="ECO:0007669"/>
    <property type="project" value="UniProtKB-UniRule"/>
</dbReference>
<dbReference type="PANTHER" id="PTHR42946:SF1">
    <property type="entry name" value="PHOSPHOGLUCOMUTASE (ALPHA-D-GLUCOSE-1,6-BISPHOSPHATE-DEPENDENT)"/>
    <property type="match status" value="1"/>
</dbReference>
<evidence type="ECO:0000256" key="2">
    <source>
        <dbReference type="ARBA" id="ARBA00022553"/>
    </source>
</evidence>
<evidence type="ECO:0000256" key="6">
    <source>
        <dbReference type="ARBA" id="ARBA00066330"/>
    </source>
</evidence>
<dbReference type="EMBL" id="SZUA01000001">
    <property type="protein sequence ID" value="TKR33583.1"/>
    <property type="molecule type" value="Genomic_DNA"/>
</dbReference>
<keyword evidence="16" id="KW-1185">Reference proteome</keyword>
<feature type="domain" description="Alpha-D-phosphohexomutase C-terminal" evidence="11">
    <location>
        <begin position="375"/>
        <end position="439"/>
    </location>
</feature>
<evidence type="ECO:0000256" key="4">
    <source>
        <dbReference type="ARBA" id="ARBA00022842"/>
    </source>
</evidence>
<evidence type="ECO:0000256" key="5">
    <source>
        <dbReference type="ARBA" id="ARBA00023235"/>
    </source>
</evidence>
<dbReference type="InterPro" id="IPR005844">
    <property type="entry name" value="A-D-PHexomutase_a/b/a-I"/>
</dbReference>
<feature type="domain" description="Alpha-D-phosphohexomutase alpha/beta/alpha" evidence="13">
    <location>
        <begin position="158"/>
        <end position="255"/>
    </location>
</feature>
<dbReference type="InterPro" id="IPR005843">
    <property type="entry name" value="A-D-PHexomutase_C"/>
</dbReference>
<dbReference type="GO" id="GO:0006048">
    <property type="term" value="P:UDP-N-acetylglucosamine biosynthetic process"/>
    <property type="evidence" value="ECO:0007669"/>
    <property type="project" value="TreeGrafter"/>
</dbReference>
<evidence type="ECO:0000256" key="9">
    <source>
        <dbReference type="RuleBase" id="RU004326"/>
    </source>
</evidence>
<dbReference type="GO" id="GO:0005975">
    <property type="term" value="P:carbohydrate metabolic process"/>
    <property type="evidence" value="ECO:0007669"/>
    <property type="project" value="InterPro"/>
</dbReference>
<dbReference type="OrthoDB" id="9803322at2"/>
<feature type="binding site" evidence="8">
    <location>
        <position position="242"/>
    </location>
    <ligand>
        <name>Mg(2+)</name>
        <dbReference type="ChEBI" id="CHEBI:18420"/>
    </ligand>
</feature>
<dbReference type="InterPro" id="IPR005846">
    <property type="entry name" value="A-D-PHexomutase_a/b/a-III"/>
</dbReference>
<dbReference type="Pfam" id="PF02879">
    <property type="entry name" value="PGM_PMM_II"/>
    <property type="match status" value="1"/>
</dbReference>
<dbReference type="NCBIfam" id="NF008139">
    <property type="entry name" value="PRK10887.1"/>
    <property type="match status" value="1"/>
</dbReference>
<dbReference type="FunFam" id="3.40.120.10:FF:000002">
    <property type="entry name" value="Phosphoglucosamine mutase"/>
    <property type="match status" value="1"/>
</dbReference>
<dbReference type="Pfam" id="PF00408">
    <property type="entry name" value="PGM_PMM_IV"/>
    <property type="match status" value="1"/>
</dbReference>
<keyword evidence="3 8" id="KW-0479">Metal-binding</keyword>
<evidence type="ECO:0000256" key="8">
    <source>
        <dbReference type="HAMAP-Rule" id="MF_01554"/>
    </source>
</evidence>
<dbReference type="PROSITE" id="PS00710">
    <property type="entry name" value="PGM_PMM"/>
    <property type="match status" value="1"/>
</dbReference>
<keyword evidence="2 8" id="KW-0597">Phosphoprotein</keyword>
<comment type="function">
    <text evidence="8 10">Catalyzes the conversion of glucosamine-6-phosphate to glucosamine-1-phosphate.</text>
</comment>
<dbReference type="GO" id="GO:0009252">
    <property type="term" value="P:peptidoglycan biosynthetic process"/>
    <property type="evidence" value="ECO:0007669"/>
    <property type="project" value="UniProtKB-ARBA"/>
</dbReference>
<evidence type="ECO:0000256" key="3">
    <source>
        <dbReference type="ARBA" id="ARBA00022723"/>
    </source>
</evidence>
<accession>A0A4V5ZR12</accession>
<dbReference type="FunFam" id="3.40.120.10:FF:000003">
    <property type="entry name" value="Phosphoglucosamine mutase"/>
    <property type="match status" value="1"/>
</dbReference>
<dbReference type="InterPro" id="IPR036900">
    <property type="entry name" value="A-D-PHexomutase_C_sf"/>
</dbReference>
<evidence type="ECO:0000313" key="15">
    <source>
        <dbReference type="EMBL" id="TKR33583.1"/>
    </source>
</evidence>
<evidence type="ECO:0000256" key="1">
    <source>
        <dbReference type="ARBA" id="ARBA00010231"/>
    </source>
</evidence>
<reference evidence="15 16" key="1">
    <citation type="submission" date="2019-04" db="EMBL/GenBank/DDBJ databases">
        <title>Reference strain of H23.</title>
        <authorList>
            <person name="Luo X."/>
        </authorList>
    </citation>
    <scope>NUCLEOTIDE SEQUENCE [LARGE SCALE GENOMIC DNA]</scope>
    <source>
        <strain evidence="15 16">H23</strain>
    </source>
</reference>
<dbReference type="CDD" id="cd05802">
    <property type="entry name" value="GlmM"/>
    <property type="match status" value="1"/>
</dbReference>
<dbReference type="Gene3D" id="3.30.310.50">
    <property type="entry name" value="Alpha-D-phosphohexomutase, C-terminal domain"/>
    <property type="match status" value="1"/>
</dbReference>
<dbReference type="PANTHER" id="PTHR42946">
    <property type="entry name" value="PHOSPHOHEXOSE MUTASE"/>
    <property type="match status" value="1"/>
</dbReference>